<dbReference type="OMA" id="ATMHELH"/>
<dbReference type="CDD" id="cd22164">
    <property type="entry name" value="F-box_AtSKIP19-like"/>
    <property type="match status" value="1"/>
</dbReference>
<protein>
    <recommendedName>
        <fullName evidence="1">F-box domain-containing protein</fullName>
    </recommendedName>
</protein>
<dbReference type="Proteomes" id="UP000316621">
    <property type="component" value="Chromosome 6"/>
</dbReference>
<dbReference type="InterPro" id="IPR001810">
    <property type="entry name" value="F-box_dom"/>
</dbReference>
<dbReference type="Gene3D" id="1.20.1280.50">
    <property type="match status" value="1"/>
</dbReference>
<name>A0A4Y7K1M6_PAPSO</name>
<dbReference type="Gene3D" id="3.80.10.10">
    <property type="entry name" value="Ribonuclease Inhibitor"/>
    <property type="match status" value="2"/>
</dbReference>
<dbReference type="SUPFAM" id="SSF52047">
    <property type="entry name" value="RNI-like"/>
    <property type="match status" value="1"/>
</dbReference>
<dbReference type="Pfam" id="PF12937">
    <property type="entry name" value="F-box-like"/>
    <property type="match status" value="1"/>
</dbReference>
<gene>
    <name evidence="2" type="ORF">C5167_009844</name>
</gene>
<keyword evidence="3" id="KW-1185">Reference proteome</keyword>
<dbReference type="SUPFAM" id="SSF81383">
    <property type="entry name" value="F-box domain"/>
    <property type="match status" value="1"/>
</dbReference>
<dbReference type="STRING" id="3469.A0A4Y7K1M6"/>
<dbReference type="InterPro" id="IPR036047">
    <property type="entry name" value="F-box-like_dom_sf"/>
</dbReference>
<dbReference type="EMBL" id="CM010720">
    <property type="protein sequence ID" value="RZC66151.1"/>
    <property type="molecule type" value="Genomic_DNA"/>
</dbReference>
<feature type="domain" description="F-box" evidence="1">
    <location>
        <begin position="22"/>
        <end position="69"/>
    </location>
</feature>
<evidence type="ECO:0000313" key="2">
    <source>
        <dbReference type="EMBL" id="RZC66151.1"/>
    </source>
</evidence>
<reference evidence="2 3" key="1">
    <citation type="journal article" date="2018" name="Science">
        <title>The opium poppy genome and morphinan production.</title>
        <authorList>
            <person name="Guo L."/>
            <person name="Winzer T."/>
            <person name="Yang X."/>
            <person name="Li Y."/>
            <person name="Ning Z."/>
            <person name="He Z."/>
            <person name="Teodor R."/>
            <person name="Lu Y."/>
            <person name="Bowser T.A."/>
            <person name="Graham I.A."/>
            <person name="Ye K."/>
        </authorList>
    </citation>
    <scope>NUCLEOTIDE SEQUENCE [LARGE SCALE GENOMIC DNA]</scope>
    <source>
        <strain evidence="3">cv. HN1</strain>
        <tissue evidence="2">Leaves</tissue>
    </source>
</reference>
<dbReference type="InterPro" id="IPR032675">
    <property type="entry name" value="LRR_dom_sf"/>
</dbReference>
<proteinExistence type="predicted"/>
<organism evidence="2 3">
    <name type="scientific">Papaver somniferum</name>
    <name type="common">Opium poppy</name>
    <dbReference type="NCBI Taxonomy" id="3469"/>
    <lineage>
        <taxon>Eukaryota</taxon>
        <taxon>Viridiplantae</taxon>
        <taxon>Streptophyta</taxon>
        <taxon>Embryophyta</taxon>
        <taxon>Tracheophyta</taxon>
        <taxon>Spermatophyta</taxon>
        <taxon>Magnoliopsida</taxon>
        <taxon>Ranunculales</taxon>
        <taxon>Papaveraceae</taxon>
        <taxon>Papaveroideae</taxon>
        <taxon>Papaver</taxon>
    </lineage>
</organism>
<evidence type="ECO:0000313" key="3">
    <source>
        <dbReference type="Proteomes" id="UP000316621"/>
    </source>
</evidence>
<evidence type="ECO:0000259" key="1">
    <source>
        <dbReference type="PROSITE" id="PS50181"/>
    </source>
</evidence>
<sequence>MKKNKNNLEVMDNQTPISSEEVRNWLELPPNVLSLIFLKLGAIDILLRAQSVCSVWRKASKKPLLFRSIDIRNSWDLFEEQCDMMIGRVSFNGNRYDMQKMVREAVNRSCGQLVDFSLESFASNELLAYTAEKSSSLRCLRLVHCYQVSDDTLINMAKKASMLEELEICHCSFSLDTLKAVGNACHQLKLFRLNSRGYDHPGKECDDVALAIAENMPELRHLHLFGNKLTNVGLKAILDACLHLESLDLRQCLNVNLEGDLLITCRDRLIKLRFPNDSSDDCEFDAAIIDHDNEFYHIDSGVDDDSGYSDSSLDMRNWQGLLEADMYNLEKLAREAVDRSCGQLVEFSMERVGSNELLAYIADKSGSLRCLRLALINMAKKAVLHRTKMLPVPPPHPAIIKKKILEAAP</sequence>
<dbReference type="Gramene" id="RZC66151">
    <property type="protein sequence ID" value="RZC66151"/>
    <property type="gene ID" value="C5167_009844"/>
</dbReference>
<dbReference type="PANTHER" id="PTHR38926">
    <property type="entry name" value="F-BOX DOMAIN CONTAINING PROTEIN, EXPRESSED"/>
    <property type="match status" value="1"/>
</dbReference>
<accession>A0A4Y7K1M6</accession>
<dbReference type="PROSITE" id="PS50181">
    <property type="entry name" value="FBOX"/>
    <property type="match status" value="1"/>
</dbReference>
<dbReference type="AlphaFoldDB" id="A0A4Y7K1M6"/>
<dbReference type="PANTHER" id="PTHR38926:SF2">
    <property type="entry name" value="F-BOX_LRR-REPEAT PROTEIN 21-RELATED"/>
    <property type="match status" value="1"/>
</dbReference>